<dbReference type="EMBL" id="BARS01026697">
    <property type="protein sequence ID" value="GAG03517.1"/>
    <property type="molecule type" value="Genomic_DNA"/>
</dbReference>
<sequence>IAAAWAALALSGCTPDRFANSLPPSTADVNRITTDEDLSAQEKRVHLQNIGVPPDVVNGLLRDERLGNQFGGDLRAAYDKVAGGRFTELTPDEVQLYADAASASGAVVESELGDDVAQAVADLFVNENIDDVDELSVFLADPTSEVPGPIPENLLRDLFVDLDPSSLISELP</sequence>
<proteinExistence type="predicted"/>
<gene>
    <name evidence="1" type="ORF">S01H1_42044</name>
</gene>
<name>X0UWH2_9ZZZZ</name>
<evidence type="ECO:0000313" key="1">
    <source>
        <dbReference type="EMBL" id="GAG03517.1"/>
    </source>
</evidence>
<organism evidence="1">
    <name type="scientific">marine sediment metagenome</name>
    <dbReference type="NCBI Taxonomy" id="412755"/>
    <lineage>
        <taxon>unclassified sequences</taxon>
        <taxon>metagenomes</taxon>
        <taxon>ecological metagenomes</taxon>
    </lineage>
</organism>
<protein>
    <submittedName>
        <fullName evidence="1">Uncharacterized protein</fullName>
    </submittedName>
</protein>
<reference evidence="1" key="1">
    <citation type="journal article" date="2014" name="Front. Microbiol.">
        <title>High frequency of phylogenetically diverse reductive dehalogenase-homologous genes in deep subseafloor sedimentary metagenomes.</title>
        <authorList>
            <person name="Kawai M."/>
            <person name="Futagami T."/>
            <person name="Toyoda A."/>
            <person name="Takaki Y."/>
            <person name="Nishi S."/>
            <person name="Hori S."/>
            <person name="Arai W."/>
            <person name="Tsubouchi T."/>
            <person name="Morono Y."/>
            <person name="Uchiyama I."/>
            <person name="Ito T."/>
            <person name="Fujiyama A."/>
            <person name="Inagaki F."/>
            <person name="Takami H."/>
        </authorList>
    </citation>
    <scope>NUCLEOTIDE SEQUENCE</scope>
    <source>
        <strain evidence="1">Expedition CK06-06</strain>
    </source>
</reference>
<feature type="non-terminal residue" evidence="1">
    <location>
        <position position="1"/>
    </location>
</feature>
<dbReference type="AlphaFoldDB" id="X0UWH2"/>
<accession>X0UWH2</accession>
<comment type="caution">
    <text evidence="1">The sequence shown here is derived from an EMBL/GenBank/DDBJ whole genome shotgun (WGS) entry which is preliminary data.</text>
</comment>